<name>A0A3S5BJW8_9PLAT</name>
<proteinExistence type="predicted"/>
<reference evidence="1" key="1">
    <citation type="submission" date="2018-11" db="EMBL/GenBank/DDBJ databases">
        <authorList>
            <consortium name="Pathogen Informatics"/>
        </authorList>
    </citation>
    <scope>NUCLEOTIDE SEQUENCE</scope>
</reference>
<evidence type="ECO:0000313" key="1">
    <source>
        <dbReference type="EMBL" id="VEL26954.1"/>
    </source>
</evidence>
<dbReference type="AlphaFoldDB" id="A0A3S5BJW8"/>
<keyword evidence="2" id="KW-1185">Reference proteome</keyword>
<protein>
    <submittedName>
        <fullName evidence="1">Uncharacterized protein</fullName>
    </submittedName>
</protein>
<evidence type="ECO:0000313" key="2">
    <source>
        <dbReference type="Proteomes" id="UP000784294"/>
    </source>
</evidence>
<dbReference type="Gene3D" id="2.60.120.1020">
    <property type="entry name" value="Peptide N glycanase, PAW domain"/>
    <property type="match status" value="1"/>
</dbReference>
<sequence length="87" mass="10405">MFTFCPNRSSYTLRPSPHELANRVFYLRYTSTSDVYSRPYEKNVVADANLPHSLETINRVDRRSTSTITCWQTLAYRWKNIARKVWR</sequence>
<organism evidence="1 2">
    <name type="scientific">Protopolystoma xenopodis</name>
    <dbReference type="NCBI Taxonomy" id="117903"/>
    <lineage>
        <taxon>Eukaryota</taxon>
        <taxon>Metazoa</taxon>
        <taxon>Spiralia</taxon>
        <taxon>Lophotrochozoa</taxon>
        <taxon>Platyhelminthes</taxon>
        <taxon>Monogenea</taxon>
        <taxon>Polyopisthocotylea</taxon>
        <taxon>Polystomatidea</taxon>
        <taxon>Polystomatidae</taxon>
        <taxon>Protopolystoma</taxon>
    </lineage>
</organism>
<dbReference type="InterPro" id="IPR038680">
    <property type="entry name" value="PAW_sf"/>
</dbReference>
<dbReference type="EMBL" id="CAAALY010083901">
    <property type="protein sequence ID" value="VEL26954.1"/>
    <property type="molecule type" value="Genomic_DNA"/>
</dbReference>
<gene>
    <name evidence="1" type="ORF">PXEA_LOCUS20394</name>
</gene>
<comment type="caution">
    <text evidence="1">The sequence shown here is derived from an EMBL/GenBank/DDBJ whole genome shotgun (WGS) entry which is preliminary data.</text>
</comment>
<accession>A0A3S5BJW8</accession>
<dbReference type="Proteomes" id="UP000784294">
    <property type="component" value="Unassembled WGS sequence"/>
</dbReference>